<dbReference type="CDD" id="cd16647">
    <property type="entry name" value="mRING-HC-C3HC5_NEU1"/>
    <property type="match status" value="1"/>
</dbReference>
<feature type="compositionally biased region" description="Basic and acidic residues" evidence="2">
    <location>
        <begin position="520"/>
        <end position="529"/>
    </location>
</feature>
<dbReference type="InterPro" id="IPR001841">
    <property type="entry name" value="Znf_RING"/>
</dbReference>
<keyword evidence="5" id="KW-1185">Reference proteome</keyword>
<evidence type="ECO:0000256" key="1">
    <source>
        <dbReference type="PROSITE-ProRule" id="PRU00175"/>
    </source>
</evidence>
<dbReference type="AlphaFoldDB" id="A0A565BLD4"/>
<evidence type="ECO:0000313" key="5">
    <source>
        <dbReference type="Proteomes" id="UP000489600"/>
    </source>
</evidence>
<evidence type="ECO:0000256" key="2">
    <source>
        <dbReference type="SAM" id="MobiDB-lite"/>
    </source>
</evidence>
<dbReference type="SUPFAM" id="SSF57850">
    <property type="entry name" value="RING/U-box"/>
    <property type="match status" value="1"/>
</dbReference>
<dbReference type="EMBL" id="CABITT030000004">
    <property type="protein sequence ID" value="VVB02135.1"/>
    <property type="molecule type" value="Genomic_DNA"/>
</dbReference>
<proteinExistence type="predicted"/>
<keyword evidence="1" id="KW-0862">Zinc</keyword>
<dbReference type="InterPro" id="IPR013083">
    <property type="entry name" value="Znf_RING/FYVE/PHD"/>
</dbReference>
<dbReference type="PANTHER" id="PTHR47820">
    <property type="entry name" value="BNAC05G24000D PROTEIN"/>
    <property type="match status" value="1"/>
</dbReference>
<dbReference type="OrthoDB" id="6078042at2759"/>
<gene>
    <name evidence="4" type="ORF">ANE_LOCUS12579</name>
</gene>
<dbReference type="Pfam" id="PF13920">
    <property type="entry name" value="zf-C3HC4_3"/>
    <property type="match status" value="1"/>
</dbReference>
<feature type="compositionally biased region" description="Polar residues" evidence="2">
    <location>
        <begin position="536"/>
        <end position="564"/>
    </location>
</feature>
<feature type="region of interest" description="Disordered" evidence="2">
    <location>
        <begin position="57"/>
        <end position="92"/>
    </location>
</feature>
<dbReference type="GO" id="GO:0008270">
    <property type="term" value="F:zinc ion binding"/>
    <property type="evidence" value="ECO:0007669"/>
    <property type="project" value="UniProtKB-KW"/>
</dbReference>
<reference evidence="4" key="1">
    <citation type="submission" date="2019-07" db="EMBL/GenBank/DDBJ databases">
        <authorList>
            <person name="Dittberner H."/>
        </authorList>
    </citation>
    <scope>NUCLEOTIDE SEQUENCE [LARGE SCALE GENOMIC DNA]</scope>
</reference>
<evidence type="ECO:0000259" key="3">
    <source>
        <dbReference type="PROSITE" id="PS50089"/>
    </source>
</evidence>
<keyword evidence="1" id="KW-0479">Metal-binding</keyword>
<protein>
    <recommendedName>
        <fullName evidence="3">RING-type domain-containing protein</fullName>
    </recommendedName>
</protein>
<name>A0A565BLD4_9BRAS</name>
<dbReference type="PROSITE" id="PS50089">
    <property type="entry name" value="ZF_RING_2"/>
    <property type="match status" value="1"/>
</dbReference>
<comment type="caution">
    <text evidence="4">The sequence shown here is derived from an EMBL/GenBank/DDBJ whole genome shotgun (WGS) entry which is preliminary data.</text>
</comment>
<sequence length="668" mass="75327">MASSQVKIASLGSSFGCVLRDRNQGHNNEDDVVFQKNLKAQVKTAAISDENAMNRVDSWIGNKPKKKNKIRLGSPEKPRARKSKRNDNLGGGASSLVQIWEARLNRSNGGNSPINGKPTESGFGVSVQEINVSAPESESENESKNLDLPVEIGSGTLNSVSDIIRRLKQRGGDNGGAVAIAIVKTSPPCVSSSSSSVSEKSIFPVVTCSPRLRGRQAFSDLLMHLERDRNRELESLRERNAVSRFPQRGRLQSMLRLRSLKRGLVIQDRHRSTTKSPDLIRVESGSPVLHLREMFQANANAEAKRRKGQQSTVETESMRPKEINILLETSSTERLSSRKRKIEEAIIHKNEIKSKMSYLHLQETIVAEALESKSESTSPSNSVTHQEPRILENVEASKVENDTQETLFLEHQETPFLEHQEIPFSNGWEEQEEYEDEQSYYGESSYDWLTEISRPRTYWEDLRKSRYLEVMNTRSDKDEICKLLERGTVSDFLQSGQREKIDNLIMSRVQTHLVKRIEEADKEEEKCDIGEEDDSSQTSSQIFAPSPAGSWSSQDTGVTSSTPLHSLHSEMENDLRSQILQLQMEMSELRDSVKTCLNVNASLQKSVHQENPLKRKCCVCNETQVETLLYKCGHMCTCLICANEILWNGGKCPICRAKILDVVRIFFD</sequence>
<dbReference type="Gene3D" id="3.30.40.10">
    <property type="entry name" value="Zinc/RING finger domain, C3HC4 (zinc finger)"/>
    <property type="match status" value="1"/>
</dbReference>
<feature type="region of interest" description="Disordered" evidence="2">
    <location>
        <begin position="520"/>
        <end position="564"/>
    </location>
</feature>
<keyword evidence="1" id="KW-0863">Zinc-finger</keyword>
<feature type="domain" description="RING-type" evidence="3">
    <location>
        <begin position="617"/>
        <end position="656"/>
    </location>
</feature>
<dbReference type="Proteomes" id="UP000489600">
    <property type="component" value="Unassembled WGS sequence"/>
</dbReference>
<evidence type="ECO:0000313" key="4">
    <source>
        <dbReference type="EMBL" id="VVB02135.1"/>
    </source>
</evidence>
<organism evidence="4 5">
    <name type="scientific">Arabis nemorensis</name>
    <dbReference type="NCBI Taxonomy" id="586526"/>
    <lineage>
        <taxon>Eukaryota</taxon>
        <taxon>Viridiplantae</taxon>
        <taxon>Streptophyta</taxon>
        <taxon>Embryophyta</taxon>
        <taxon>Tracheophyta</taxon>
        <taxon>Spermatophyta</taxon>
        <taxon>Magnoliopsida</taxon>
        <taxon>eudicotyledons</taxon>
        <taxon>Gunneridae</taxon>
        <taxon>Pentapetalae</taxon>
        <taxon>rosids</taxon>
        <taxon>malvids</taxon>
        <taxon>Brassicales</taxon>
        <taxon>Brassicaceae</taxon>
        <taxon>Arabideae</taxon>
        <taxon>Arabis</taxon>
    </lineage>
</organism>
<dbReference type="PANTHER" id="PTHR47820:SF6">
    <property type="entry name" value="RING_U-BOX SUPERFAMILY PROTEIN"/>
    <property type="match status" value="1"/>
</dbReference>
<accession>A0A565BLD4</accession>